<dbReference type="AlphaFoldDB" id="A0A4R5QLX4"/>
<dbReference type="InterPro" id="IPR036866">
    <property type="entry name" value="RibonucZ/Hydroxyglut_hydro"/>
</dbReference>
<keyword evidence="5" id="KW-0269">Exonuclease</keyword>
<dbReference type="GO" id="GO:0004527">
    <property type="term" value="F:exonuclease activity"/>
    <property type="evidence" value="ECO:0007669"/>
    <property type="project" value="UniProtKB-KW"/>
</dbReference>
<dbReference type="CDD" id="cd07714">
    <property type="entry name" value="RNaseJ_MBL-fold"/>
    <property type="match status" value="1"/>
</dbReference>
<feature type="domain" description="Metallo-beta-lactamase" evidence="7">
    <location>
        <begin position="24"/>
        <end position="219"/>
    </location>
</feature>
<evidence type="ECO:0000313" key="8">
    <source>
        <dbReference type="EMBL" id="TDH63888.1"/>
    </source>
</evidence>
<evidence type="ECO:0000256" key="4">
    <source>
        <dbReference type="ARBA" id="ARBA00022833"/>
    </source>
</evidence>
<dbReference type="GO" id="GO:0046872">
    <property type="term" value="F:metal ion binding"/>
    <property type="evidence" value="ECO:0007669"/>
    <property type="project" value="UniProtKB-KW"/>
</dbReference>
<dbReference type="InterPro" id="IPR055132">
    <property type="entry name" value="RNase_J_b_CASP"/>
</dbReference>
<keyword evidence="6" id="KW-0694">RNA-binding</keyword>
<proteinExistence type="predicted"/>
<evidence type="ECO:0000256" key="2">
    <source>
        <dbReference type="ARBA" id="ARBA00022723"/>
    </source>
</evidence>
<evidence type="ECO:0000259" key="7">
    <source>
        <dbReference type="SMART" id="SM00849"/>
    </source>
</evidence>
<keyword evidence="3" id="KW-0378">Hydrolase</keyword>
<dbReference type="Pfam" id="PF17770">
    <property type="entry name" value="RNase_J_C"/>
    <property type="match status" value="1"/>
</dbReference>
<protein>
    <submittedName>
        <fullName evidence="8">Ribonuclease J</fullName>
    </submittedName>
</protein>
<dbReference type="InterPro" id="IPR001279">
    <property type="entry name" value="Metallo-B-lactamas"/>
</dbReference>
<evidence type="ECO:0000256" key="3">
    <source>
        <dbReference type="ARBA" id="ARBA00022801"/>
    </source>
</evidence>
<sequence length="552" mass="59196">MTTAGPDPAGDLAFIPLGGTGEIGMNLNVYRCDGKLLAIDCGIGFGGPENPEIEVMVPDPVWLAERRDRLVGLVITHAHEDHVGAVAHLWPMLRCPIYAGPFVTAVLRRKLGEAGLLGEAKIITVPLGGRLTLPNFDLEFLRVAHSVPEAQAVAIRTRHGIVVHTGDWKLDPEPLIGEPTDEAAFARLGEEGVLAMVCDSTNALVEGHSGSEAEVRRNLTAIIRSLKGRVAVSCFATNVARVESITRAAMAAGRQVALFGRSLRNAEAAARECGYLRDIPPYVPEEEAGFIPDDNLLLICTGSQGEPRSALAKIGADTHPQIALGEGDTVIFSSRMIPGNERGILLLQDQLARRGCKVMTADDHMVHVSGHPARDELKRLYQLVRPKYAVPVHGEWRHLSEHAALAKDLQAIPVLVEDGDVLQLAPGRPDVVEGVPTGRLAVDNGRLLPITGGVLAARKRMLFNGVVMASFAVDEAGRVLGTPQVSAPGLLDGDDHIGAQLAADLARAVGDLPSGLRREDDALREAARSVLRKAIGRRLRKRPNVEVHLLRV</sequence>
<evidence type="ECO:0000256" key="5">
    <source>
        <dbReference type="ARBA" id="ARBA00022839"/>
    </source>
</evidence>
<dbReference type="GO" id="GO:0003723">
    <property type="term" value="F:RNA binding"/>
    <property type="evidence" value="ECO:0007669"/>
    <property type="project" value="UniProtKB-KW"/>
</dbReference>
<dbReference type="InterPro" id="IPR042173">
    <property type="entry name" value="RNase_J_2"/>
</dbReference>
<keyword evidence="9" id="KW-1185">Reference proteome</keyword>
<keyword evidence="4" id="KW-0862">Zinc</keyword>
<dbReference type="Gene3D" id="3.10.20.580">
    <property type="match status" value="1"/>
</dbReference>
<dbReference type="Pfam" id="PF22505">
    <property type="entry name" value="RNase_J_b_CASP"/>
    <property type="match status" value="1"/>
</dbReference>
<dbReference type="RefSeq" id="WP_133287168.1">
    <property type="nucleotide sequence ID" value="NZ_SMSJ01000003.1"/>
</dbReference>
<accession>A0A4R5QLX4</accession>
<dbReference type="EMBL" id="SMSJ01000003">
    <property type="protein sequence ID" value="TDH63888.1"/>
    <property type="molecule type" value="Genomic_DNA"/>
</dbReference>
<dbReference type="Gene3D" id="3.40.50.10710">
    <property type="entry name" value="Metallo-hydrolase/oxidoreductase"/>
    <property type="match status" value="1"/>
</dbReference>
<dbReference type="SUPFAM" id="SSF56281">
    <property type="entry name" value="Metallo-hydrolase/oxidoreductase"/>
    <property type="match status" value="1"/>
</dbReference>
<dbReference type="Proteomes" id="UP000295096">
    <property type="component" value="Unassembled WGS sequence"/>
</dbReference>
<keyword evidence="2" id="KW-0479">Metal-binding</keyword>
<evidence type="ECO:0000313" key="9">
    <source>
        <dbReference type="Proteomes" id="UP000295096"/>
    </source>
</evidence>
<keyword evidence="1" id="KW-0540">Nuclease</keyword>
<dbReference type="Gene3D" id="3.60.15.10">
    <property type="entry name" value="Ribonuclease Z/Hydroxyacylglutathione hydrolase-like"/>
    <property type="match status" value="1"/>
</dbReference>
<gene>
    <name evidence="8" type="ORF">E2C06_03365</name>
</gene>
<dbReference type="InterPro" id="IPR041636">
    <property type="entry name" value="RNase_J_C"/>
</dbReference>
<comment type="caution">
    <text evidence="8">The sequence shown here is derived from an EMBL/GenBank/DDBJ whole genome shotgun (WGS) entry which is preliminary data.</text>
</comment>
<evidence type="ECO:0000256" key="6">
    <source>
        <dbReference type="ARBA" id="ARBA00022884"/>
    </source>
</evidence>
<dbReference type="PANTHER" id="PTHR43694">
    <property type="entry name" value="RIBONUCLEASE J"/>
    <property type="match status" value="1"/>
</dbReference>
<dbReference type="Pfam" id="PF07521">
    <property type="entry name" value="RMMBL"/>
    <property type="match status" value="1"/>
</dbReference>
<evidence type="ECO:0000256" key="1">
    <source>
        <dbReference type="ARBA" id="ARBA00022722"/>
    </source>
</evidence>
<dbReference type="Pfam" id="PF12706">
    <property type="entry name" value="Lactamase_B_2"/>
    <property type="match status" value="1"/>
</dbReference>
<organism evidence="8 9">
    <name type="scientific">Dankookia rubra</name>
    <dbReference type="NCBI Taxonomy" id="1442381"/>
    <lineage>
        <taxon>Bacteria</taxon>
        <taxon>Pseudomonadati</taxon>
        <taxon>Pseudomonadota</taxon>
        <taxon>Alphaproteobacteria</taxon>
        <taxon>Acetobacterales</taxon>
        <taxon>Roseomonadaceae</taxon>
        <taxon>Dankookia</taxon>
    </lineage>
</organism>
<reference evidence="8 9" key="1">
    <citation type="journal article" date="2016" name="J. Microbiol.">
        <title>Dankookia rubra gen. nov., sp. nov., an alphaproteobacterium isolated from sediment of a shallow stream.</title>
        <authorList>
            <person name="Kim W.H."/>
            <person name="Kim D.H."/>
            <person name="Kang K."/>
            <person name="Ahn T.Y."/>
        </authorList>
    </citation>
    <scope>NUCLEOTIDE SEQUENCE [LARGE SCALE GENOMIC DNA]</scope>
    <source>
        <strain evidence="8 9">JCM30602</strain>
    </source>
</reference>
<dbReference type="SMART" id="SM00849">
    <property type="entry name" value="Lactamase_B"/>
    <property type="match status" value="1"/>
</dbReference>
<dbReference type="InterPro" id="IPR011108">
    <property type="entry name" value="RMMBL"/>
</dbReference>
<dbReference type="OrthoDB" id="9770211at2"/>
<name>A0A4R5QLX4_9PROT</name>
<dbReference type="PANTHER" id="PTHR43694:SF1">
    <property type="entry name" value="RIBONUCLEASE J"/>
    <property type="match status" value="1"/>
</dbReference>